<dbReference type="AlphaFoldDB" id="A0A0C9X3L7"/>
<gene>
    <name evidence="2" type="ORF">K443DRAFT_249772</name>
</gene>
<proteinExistence type="predicted"/>
<dbReference type="HOGENOM" id="CLU_2333909_0_0_1"/>
<feature type="region of interest" description="Disordered" evidence="1">
    <location>
        <begin position="78"/>
        <end position="98"/>
    </location>
</feature>
<dbReference type="EMBL" id="KN838551">
    <property type="protein sequence ID" value="KIK06740.1"/>
    <property type="molecule type" value="Genomic_DNA"/>
</dbReference>
<evidence type="ECO:0000313" key="3">
    <source>
        <dbReference type="Proteomes" id="UP000054477"/>
    </source>
</evidence>
<reference evidence="2 3" key="1">
    <citation type="submission" date="2014-04" db="EMBL/GenBank/DDBJ databases">
        <authorList>
            <consortium name="DOE Joint Genome Institute"/>
            <person name="Kuo A."/>
            <person name="Kohler A."/>
            <person name="Nagy L.G."/>
            <person name="Floudas D."/>
            <person name="Copeland A."/>
            <person name="Barry K.W."/>
            <person name="Cichocki N."/>
            <person name="Veneault-Fourrey C."/>
            <person name="LaButti K."/>
            <person name="Lindquist E.A."/>
            <person name="Lipzen A."/>
            <person name="Lundell T."/>
            <person name="Morin E."/>
            <person name="Murat C."/>
            <person name="Sun H."/>
            <person name="Tunlid A."/>
            <person name="Henrissat B."/>
            <person name="Grigoriev I.V."/>
            <person name="Hibbett D.S."/>
            <person name="Martin F."/>
            <person name="Nordberg H.P."/>
            <person name="Cantor M.N."/>
            <person name="Hua S.X."/>
        </authorList>
    </citation>
    <scope>NUCLEOTIDE SEQUENCE [LARGE SCALE GENOMIC DNA]</scope>
    <source>
        <strain evidence="2 3">LaAM-08-1</strain>
    </source>
</reference>
<protein>
    <submittedName>
        <fullName evidence="2">Unplaced genomic scaffold K443scaffold_16, whole genome shotgun sequence</fullName>
    </submittedName>
</protein>
<organism evidence="2 3">
    <name type="scientific">Laccaria amethystina LaAM-08-1</name>
    <dbReference type="NCBI Taxonomy" id="1095629"/>
    <lineage>
        <taxon>Eukaryota</taxon>
        <taxon>Fungi</taxon>
        <taxon>Dikarya</taxon>
        <taxon>Basidiomycota</taxon>
        <taxon>Agaricomycotina</taxon>
        <taxon>Agaricomycetes</taxon>
        <taxon>Agaricomycetidae</taxon>
        <taxon>Agaricales</taxon>
        <taxon>Agaricineae</taxon>
        <taxon>Hydnangiaceae</taxon>
        <taxon>Laccaria</taxon>
    </lineage>
</organism>
<dbReference type="Proteomes" id="UP000054477">
    <property type="component" value="Unassembled WGS sequence"/>
</dbReference>
<accession>A0A0C9X3L7</accession>
<reference evidence="3" key="2">
    <citation type="submission" date="2015-01" db="EMBL/GenBank/DDBJ databases">
        <title>Evolutionary Origins and Diversification of the Mycorrhizal Mutualists.</title>
        <authorList>
            <consortium name="DOE Joint Genome Institute"/>
            <consortium name="Mycorrhizal Genomics Consortium"/>
            <person name="Kohler A."/>
            <person name="Kuo A."/>
            <person name="Nagy L.G."/>
            <person name="Floudas D."/>
            <person name="Copeland A."/>
            <person name="Barry K.W."/>
            <person name="Cichocki N."/>
            <person name="Veneault-Fourrey C."/>
            <person name="LaButti K."/>
            <person name="Lindquist E.A."/>
            <person name="Lipzen A."/>
            <person name="Lundell T."/>
            <person name="Morin E."/>
            <person name="Murat C."/>
            <person name="Riley R."/>
            <person name="Ohm R."/>
            <person name="Sun H."/>
            <person name="Tunlid A."/>
            <person name="Henrissat B."/>
            <person name="Grigoriev I.V."/>
            <person name="Hibbett D.S."/>
            <person name="Martin F."/>
        </authorList>
    </citation>
    <scope>NUCLEOTIDE SEQUENCE [LARGE SCALE GENOMIC DNA]</scope>
    <source>
        <strain evidence="3">LaAM-08-1</strain>
    </source>
</reference>
<evidence type="ECO:0000256" key="1">
    <source>
        <dbReference type="SAM" id="MobiDB-lite"/>
    </source>
</evidence>
<name>A0A0C9X3L7_9AGAR</name>
<keyword evidence="3" id="KW-1185">Reference proteome</keyword>
<sequence length="98" mass="11170">MHHASIARQRRCDGFQINSLLLSDTWVTTTLSLKILQTFQRSVDLRTLASIALLVRMPSDFALDGHFPFCRDAVPHPPNKRRNERAKHGSMCGRRISV</sequence>
<evidence type="ECO:0000313" key="2">
    <source>
        <dbReference type="EMBL" id="KIK06740.1"/>
    </source>
</evidence>